<dbReference type="Gene3D" id="3.30.70.2660">
    <property type="match status" value="1"/>
</dbReference>
<dbReference type="InterPro" id="IPR013422">
    <property type="entry name" value="CRISPR-assoc_prot_Cas5_N"/>
</dbReference>
<name>A0A3B1BJ57_9ZZZZ</name>
<dbReference type="GO" id="GO:0003723">
    <property type="term" value="F:RNA binding"/>
    <property type="evidence" value="ECO:0007669"/>
    <property type="project" value="InterPro"/>
</dbReference>
<dbReference type="CDD" id="cd09645">
    <property type="entry name" value="Cas5_I-E"/>
    <property type="match status" value="1"/>
</dbReference>
<dbReference type="InterPro" id="IPR021124">
    <property type="entry name" value="CRISPR-assoc_prot_Cas5"/>
</dbReference>
<proteinExistence type="predicted"/>
<keyword evidence="1" id="KW-0051">Antiviral defense</keyword>
<reference evidence="2" key="1">
    <citation type="submission" date="2018-06" db="EMBL/GenBank/DDBJ databases">
        <authorList>
            <person name="Zhirakovskaya E."/>
        </authorList>
    </citation>
    <scope>NUCLEOTIDE SEQUENCE</scope>
</reference>
<dbReference type="NCBIfam" id="TIGR01868">
    <property type="entry name" value="casD_Cas5e"/>
    <property type="match status" value="1"/>
</dbReference>
<sequence>MQNYLVFQLYGVLASWGDQAVGRERPSGDHPSRSALLGLLAAGMGIARNKEDKLAELSRQCRFGIKLYSPGQVLRDFHTTQIPPTIKKIKHLHTRRDELRADNLGTILSSREYRQDALAVVALWLEEEGKYSLDDLQLGLIQPHFHLYLGRKSCPLSIPVNPEKVSTETLKVALDKYVVDKELKMLEQTAHYYWEKTDHMGCKPDFHVARYDQPISRKRWQFSSRDEYVCLGDKEA</sequence>
<protein>
    <submittedName>
        <fullName evidence="2">CRISPR-associated protein, Cas5e family</fullName>
    </submittedName>
</protein>
<dbReference type="NCBIfam" id="TIGR02593">
    <property type="entry name" value="CRISPR_cas5"/>
    <property type="match status" value="1"/>
</dbReference>
<dbReference type="GO" id="GO:0051607">
    <property type="term" value="P:defense response to virus"/>
    <property type="evidence" value="ECO:0007669"/>
    <property type="project" value="UniProtKB-KW"/>
</dbReference>
<dbReference type="InterPro" id="IPR010147">
    <property type="entry name" value="CRISPR-assoc_prot_CasD"/>
</dbReference>
<dbReference type="EMBL" id="UOFZ01000021">
    <property type="protein sequence ID" value="VAX12173.1"/>
    <property type="molecule type" value="Genomic_DNA"/>
</dbReference>
<organism evidence="2">
    <name type="scientific">hydrothermal vent metagenome</name>
    <dbReference type="NCBI Taxonomy" id="652676"/>
    <lineage>
        <taxon>unclassified sequences</taxon>
        <taxon>metagenomes</taxon>
        <taxon>ecological metagenomes</taxon>
    </lineage>
</organism>
<evidence type="ECO:0000313" key="2">
    <source>
        <dbReference type="EMBL" id="VAX12173.1"/>
    </source>
</evidence>
<accession>A0A3B1BJ57</accession>
<dbReference type="AlphaFoldDB" id="A0A3B1BJ57"/>
<gene>
    <name evidence="2" type="ORF">MNBD_GAMMA24-3</name>
</gene>
<dbReference type="GO" id="GO:0043571">
    <property type="term" value="P:maintenance of CRISPR repeat elements"/>
    <property type="evidence" value="ECO:0007669"/>
    <property type="project" value="InterPro"/>
</dbReference>
<dbReference type="Pfam" id="PF09704">
    <property type="entry name" value="Cas_Cas5d"/>
    <property type="match status" value="1"/>
</dbReference>
<evidence type="ECO:0000256" key="1">
    <source>
        <dbReference type="ARBA" id="ARBA00023118"/>
    </source>
</evidence>